<dbReference type="InterPro" id="IPR039535">
    <property type="entry name" value="ASST-like"/>
</dbReference>
<evidence type="ECO:0008006" key="4">
    <source>
        <dbReference type="Google" id="ProtNLM"/>
    </source>
</evidence>
<name>A0A9W9KHN1_9EURO</name>
<dbReference type="OrthoDB" id="5377172at2759"/>
<organism evidence="2 3">
    <name type="scientific">Penicillium angulare</name>
    <dbReference type="NCBI Taxonomy" id="116970"/>
    <lineage>
        <taxon>Eukaryota</taxon>
        <taxon>Fungi</taxon>
        <taxon>Dikarya</taxon>
        <taxon>Ascomycota</taxon>
        <taxon>Pezizomycotina</taxon>
        <taxon>Eurotiomycetes</taxon>
        <taxon>Eurotiomycetidae</taxon>
        <taxon>Eurotiales</taxon>
        <taxon>Aspergillaceae</taxon>
        <taxon>Penicillium</taxon>
    </lineage>
</organism>
<dbReference type="PANTHER" id="PTHR35340:SF6">
    <property type="entry name" value="ASST-DOMAIN-CONTAINING PROTEIN"/>
    <property type="match status" value="1"/>
</dbReference>
<dbReference type="EMBL" id="JAPQKH010000003">
    <property type="protein sequence ID" value="KAJ5106875.1"/>
    <property type="molecule type" value="Genomic_DNA"/>
</dbReference>
<dbReference type="Pfam" id="PF14269">
    <property type="entry name" value="Arylsulfotran_2"/>
    <property type="match status" value="1"/>
</dbReference>
<reference evidence="2" key="1">
    <citation type="submission" date="2022-11" db="EMBL/GenBank/DDBJ databases">
        <authorList>
            <person name="Petersen C."/>
        </authorList>
    </citation>
    <scope>NUCLEOTIDE SEQUENCE</scope>
    <source>
        <strain evidence="2">IBT 30069</strain>
    </source>
</reference>
<reference evidence="2" key="2">
    <citation type="journal article" date="2023" name="IMA Fungus">
        <title>Comparative genomic study of the Penicillium genus elucidates a diverse pangenome and 15 lateral gene transfer events.</title>
        <authorList>
            <person name="Petersen C."/>
            <person name="Sorensen T."/>
            <person name="Nielsen M.R."/>
            <person name="Sondergaard T.E."/>
            <person name="Sorensen J.L."/>
            <person name="Fitzpatrick D.A."/>
            <person name="Frisvad J.C."/>
            <person name="Nielsen K.L."/>
        </authorList>
    </citation>
    <scope>NUCLEOTIDE SEQUENCE</scope>
    <source>
        <strain evidence="2">IBT 30069</strain>
    </source>
</reference>
<gene>
    <name evidence="2" type="ORF">N7456_003550</name>
</gene>
<dbReference type="AlphaFoldDB" id="A0A9W9KHN1"/>
<keyword evidence="1" id="KW-0732">Signal</keyword>
<dbReference type="InterPro" id="IPR053143">
    <property type="entry name" value="Arylsulfate_ST"/>
</dbReference>
<accession>A0A9W9KHN1</accession>
<protein>
    <recommendedName>
        <fullName evidence="4">ASST-domain-containing protein</fullName>
    </recommendedName>
</protein>
<dbReference type="Proteomes" id="UP001149165">
    <property type="component" value="Unassembled WGS sequence"/>
</dbReference>
<dbReference type="PANTHER" id="PTHR35340">
    <property type="entry name" value="PQQ ENZYME REPEAT PROTEIN-RELATED"/>
    <property type="match status" value="1"/>
</dbReference>
<evidence type="ECO:0000313" key="2">
    <source>
        <dbReference type="EMBL" id="KAJ5106875.1"/>
    </source>
</evidence>
<comment type="caution">
    <text evidence="2">The sequence shown here is derived from an EMBL/GenBank/DDBJ whole genome shotgun (WGS) entry which is preliminary data.</text>
</comment>
<evidence type="ECO:0000256" key="1">
    <source>
        <dbReference type="SAM" id="SignalP"/>
    </source>
</evidence>
<evidence type="ECO:0000313" key="3">
    <source>
        <dbReference type="Proteomes" id="UP001149165"/>
    </source>
</evidence>
<keyword evidence="3" id="KW-1185">Reference proteome</keyword>
<feature type="chain" id="PRO_5040899072" description="ASST-domain-containing protein" evidence="1">
    <location>
        <begin position="28"/>
        <end position="510"/>
    </location>
</feature>
<sequence length="510" mass="55995">MAPSMWSNFPRALALVASLACFNTAQGSDEALWPLQTYKSSSIKTPYMNVTKMGQTEPGYLFFAPQDILRGTGHPSIYSDDGQLVWQGANGNQSALQPQMLDGEPVIAYWEGYNGEGFGFGHISILNSSYDEIHRVTLDCKEQSFVTIFDPMTFSSCIDIHESQITENGTILVTAVNVTQADLSSVGGPKHGWIQDGIIYEIDIKTNEILFRWSAYEHVDEVPMTYDIAPFGASGAGTGTNKTDPWGYPHLNSIAKYEEHYLVSSRYMCSIFWIASDGSIDWHLHGRTGGDFNLTLDTSFCYQHDVRIEAQSADSVTLGLHNNDNTEFTGSSSFTTGMVIELELQGSKKVTLKRRMWDAGDPVFAQSQGSYQGLGNDHVLQDHGAVPKIEEYDENGATVMRAWFGYSDSMMQTYRAYRYPWTGRPSTKPDVVACPSGENTAVYVSWNGATDVDSWKVYSGSQVKKTAQRSGFETTILVSGLSKGEDVTVEAVGGDGDGTRSASARVGVNC</sequence>
<proteinExistence type="predicted"/>
<feature type="signal peptide" evidence="1">
    <location>
        <begin position="1"/>
        <end position="27"/>
    </location>
</feature>